<organism evidence="1">
    <name type="scientific">Myoviridae sp. ctwVB15</name>
    <dbReference type="NCBI Taxonomy" id="2825208"/>
    <lineage>
        <taxon>Viruses</taxon>
        <taxon>Duplodnaviria</taxon>
        <taxon>Heunggongvirae</taxon>
        <taxon>Uroviricota</taxon>
        <taxon>Caudoviricetes</taxon>
    </lineage>
</organism>
<name>A0A8S5UNG6_9CAUD</name>
<proteinExistence type="predicted"/>
<sequence length="196" mass="22211">MLTKDCFRRNFIGACVAKGFSPTDKECLAFLYDIVKDEFTDEEFTAITKDVVLNENFYGKMPDISLWTARKKKAEKKSGDSAFLIARQAFQDKVMELVNSDYNTKQAIKEFNDSLTASEVAALSALGGLTALWGACRKDGVFINEKADWTIRRIQDKFKEHYNAPSDDRLRIAEEKDAEMLLKIENLTAAAIKRTN</sequence>
<dbReference type="EMBL" id="BK016112">
    <property type="protein sequence ID" value="DAF95954.1"/>
    <property type="molecule type" value="Genomic_DNA"/>
</dbReference>
<accession>A0A8S5UNG6</accession>
<reference evidence="1" key="1">
    <citation type="journal article" date="2021" name="Proc. Natl. Acad. Sci. U.S.A.">
        <title>A Catalog of Tens of Thousands of Viruses from Human Metagenomes Reveals Hidden Associations with Chronic Diseases.</title>
        <authorList>
            <person name="Tisza M.J."/>
            <person name="Buck C.B."/>
        </authorList>
    </citation>
    <scope>NUCLEOTIDE SEQUENCE</scope>
    <source>
        <strain evidence="1">CtwVB15</strain>
    </source>
</reference>
<evidence type="ECO:0000313" key="1">
    <source>
        <dbReference type="EMBL" id="DAF95954.1"/>
    </source>
</evidence>
<protein>
    <submittedName>
        <fullName evidence="1">Uncharacterized protein</fullName>
    </submittedName>
</protein>